<reference evidence="1 2" key="1">
    <citation type="submission" date="2016-10" db="EMBL/GenBank/DDBJ databases">
        <authorList>
            <person name="de Groot N.N."/>
        </authorList>
    </citation>
    <scope>NUCLEOTIDE SEQUENCE [LARGE SCALE GENOMIC DNA]</scope>
    <source>
        <strain evidence="1 2">CGMCC 1.10210</strain>
    </source>
</reference>
<sequence>MHAMNQSPVETALSRAMIRWSLTKSTPVAETATSWIFRVEQNGRNFAALKILKQLAVEEKRRGSALLNWYGGEGAATVFDMHGDTIFLEWLDGGTLGQPVRAGKDDEGTIAIATVVASLHRPRPDAPENLQPLRTRFQTLFDTDVRVWPHTARDLYARASGIAFKMFDRPSAQIPLHGDLHHDNILSSDRGWLAIDPKGLIGDPAYELANVFINPVDALHIAADPRRIAARVDILAQRLGYSRKRILGWAAAHAALSACWTLADGKAITAQLACLPHLLSAYDQA</sequence>
<dbReference type="Proteomes" id="UP000182258">
    <property type="component" value="Unassembled WGS sequence"/>
</dbReference>
<dbReference type="STRING" id="728005.SAMN04488059_103185"/>
<name>A0A1I1HXH4_9HYPH</name>
<dbReference type="AlphaFoldDB" id="A0A1I1HXH4"/>
<dbReference type="Gene3D" id="3.90.1200.10">
    <property type="match status" value="1"/>
</dbReference>
<organism evidence="1 2">
    <name type="scientific">Devosia psychrophila</name>
    <dbReference type="NCBI Taxonomy" id="728005"/>
    <lineage>
        <taxon>Bacteria</taxon>
        <taxon>Pseudomonadati</taxon>
        <taxon>Pseudomonadota</taxon>
        <taxon>Alphaproteobacteria</taxon>
        <taxon>Hyphomicrobiales</taxon>
        <taxon>Devosiaceae</taxon>
        <taxon>Devosia</taxon>
    </lineage>
</organism>
<evidence type="ECO:0000313" key="2">
    <source>
        <dbReference type="Proteomes" id="UP000182258"/>
    </source>
</evidence>
<dbReference type="GO" id="GO:0016301">
    <property type="term" value="F:kinase activity"/>
    <property type="evidence" value="ECO:0007669"/>
    <property type="project" value="UniProtKB-KW"/>
</dbReference>
<dbReference type="Pfam" id="PF04655">
    <property type="entry name" value="APH_6_hur"/>
    <property type="match status" value="1"/>
</dbReference>
<dbReference type="EMBL" id="FOMB01000003">
    <property type="protein sequence ID" value="SFC26133.1"/>
    <property type="molecule type" value="Genomic_DNA"/>
</dbReference>
<dbReference type="SUPFAM" id="SSF56112">
    <property type="entry name" value="Protein kinase-like (PK-like)"/>
    <property type="match status" value="1"/>
</dbReference>
<protein>
    <submittedName>
        <fullName evidence="1">Streptomycin 6-kinase</fullName>
    </submittedName>
</protein>
<dbReference type="GO" id="GO:0019748">
    <property type="term" value="P:secondary metabolic process"/>
    <property type="evidence" value="ECO:0007669"/>
    <property type="project" value="InterPro"/>
</dbReference>
<keyword evidence="1" id="KW-0418">Kinase</keyword>
<gene>
    <name evidence="1" type="ORF">SAMN04488059_103185</name>
</gene>
<dbReference type="InterPro" id="IPR006748">
    <property type="entry name" value="NH2Glyco/OHUrea_AB-resist_kin"/>
</dbReference>
<dbReference type="GO" id="GO:0016773">
    <property type="term" value="F:phosphotransferase activity, alcohol group as acceptor"/>
    <property type="evidence" value="ECO:0007669"/>
    <property type="project" value="InterPro"/>
</dbReference>
<dbReference type="InterPro" id="IPR011009">
    <property type="entry name" value="Kinase-like_dom_sf"/>
</dbReference>
<proteinExistence type="predicted"/>
<keyword evidence="1" id="KW-0808">Transferase</keyword>
<accession>A0A1I1HXH4</accession>
<evidence type="ECO:0000313" key="1">
    <source>
        <dbReference type="EMBL" id="SFC26133.1"/>
    </source>
</evidence>